<dbReference type="RefSeq" id="WP_410032650.1">
    <property type="nucleotide sequence ID" value="NZ_JBGMEH010000003.1"/>
</dbReference>
<organism evidence="2 3">
    <name type="scientific">Anaerococcus cruorum</name>
    <dbReference type="NCBI Taxonomy" id="3115617"/>
    <lineage>
        <taxon>Bacteria</taxon>
        <taxon>Bacillati</taxon>
        <taxon>Bacillota</taxon>
        <taxon>Tissierellia</taxon>
        <taxon>Tissierellales</taxon>
        <taxon>Peptoniphilaceae</taxon>
        <taxon>Anaerococcus</taxon>
    </lineage>
</organism>
<feature type="transmembrane region" description="Helical" evidence="1">
    <location>
        <begin position="219"/>
        <end position="238"/>
    </location>
</feature>
<feature type="transmembrane region" description="Helical" evidence="1">
    <location>
        <begin position="133"/>
        <end position="153"/>
    </location>
</feature>
<name>A0ABW9MVM7_9FIRM</name>
<feature type="transmembrane region" description="Helical" evidence="1">
    <location>
        <begin position="188"/>
        <end position="207"/>
    </location>
</feature>
<accession>A0ABW9MVM7</accession>
<gene>
    <name evidence="2" type="ORF">ACCQ40_03710</name>
</gene>
<dbReference type="Pfam" id="PF11070">
    <property type="entry name" value="DUF2871"/>
    <property type="match status" value="1"/>
</dbReference>
<evidence type="ECO:0000313" key="2">
    <source>
        <dbReference type="EMBL" id="MFO3715897.1"/>
    </source>
</evidence>
<dbReference type="Proteomes" id="UP001638015">
    <property type="component" value="Unassembled WGS sequence"/>
</dbReference>
<evidence type="ECO:0000313" key="3">
    <source>
        <dbReference type="Proteomes" id="UP001638015"/>
    </source>
</evidence>
<keyword evidence="1" id="KW-1133">Transmembrane helix</keyword>
<dbReference type="EMBL" id="JBGMEH010000003">
    <property type="protein sequence ID" value="MFO3715897.1"/>
    <property type="molecule type" value="Genomic_DNA"/>
</dbReference>
<feature type="transmembrane region" description="Helical" evidence="1">
    <location>
        <begin position="323"/>
        <end position="344"/>
    </location>
</feature>
<sequence length="368" mass="41669">MQLGESLFDIGYLALVIALGIRLLLENSKEAKLFGIMAILLGVGDSFHLLPRVISHFSPGGFEAHTFALSWGKFVTSITMTIFYVLYYYFYRKQSGDYDNKKKILVYALAIIRIILVAMPQNNWGGAKESYQWGIYRNIPFLIMGILLIIWSYKEKEKPGLKNMWWLILLSFAFYIPVVLFADKYPAVGALMMPKTLAYLFIVVFGFKYFAGQFRASSLLATSFTMLVMGIFAGAFSSEFTKYYGFDGDTYLKLIHTHTLALGFLALMTIYLLIKNFDEEYILPLKKAYHTYITGFAFTIVTMFVKGIFTVVSDGVDTINLSAISRISGLGHIIITVGIIWLMYELYKLETGSSFGNKLEDKKGLAIN</sequence>
<keyword evidence="1" id="KW-0812">Transmembrane</keyword>
<protein>
    <submittedName>
        <fullName evidence="2">DUF2871 family protein</fullName>
    </submittedName>
</protein>
<feature type="transmembrane region" description="Helical" evidence="1">
    <location>
        <begin position="6"/>
        <end position="25"/>
    </location>
</feature>
<proteinExistence type="predicted"/>
<reference evidence="2 3" key="1">
    <citation type="journal article" date="2025" name="Anaerobe">
        <title>Description of Anaerococcus kampingiae sp. nov., Anaerococcus groningensis sp. nov., Anaerococcus martiniensis sp. nov., and Anaerococcus cruorum sp. nov., isolated from human clinical specimens.</title>
        <authorList>
            <person name="Boiten K.E."/>
            <person name="Meijer J."/>
            <person name="van Wezel E.M."/>
            <person name="Veloo A.C.M."/>
        </authorList>
    </citation>
    <scope>NUCLEOTIDE SEQUENCE [LARGE SCALE GENOMIC DNA]</scope>
    <source>
        <strain evidence="2 3">ENR1039</strain>
    </source>
</reference>
<feature type="transmembrane region" description="Helical" evidence="1">
    <location>
        <begin position="258"/>
        <end position="277"/>
    </location>
</feature>
<feature type="transmembrane region" description="Helical" evidence="1">
    <location>
        <begin position="289"/>
        <end position="311"/>
    </location>
</feature>
<comment type="caution">
    <text evidence="2">The sequence shown here is derived from an EMBL/GenBank/DDBJ whole genome shotgun (WGS) entry which is preliminary data.</text>
</comment>
<feature type="transmembrane region" description="Helical" evidence="1">
    <location>
        <begin position="32"/>
        <end position="50"/>
    </location>
</feature>
<feature type="transmembrane region" description="Helical" evidence="1">
    <location>
        <begin position="70"/>
        <end position="91"/>
    </location>
</feature>
<feature type="transmembrane region" description="Helical" evidence="1">
    <location>
        <begin position="103"/>
        <end position="121"/>
    </location>
</feature>
<keyword evidence="1" id="KW-0472">Membrane</keyword>
<keyword evidence="3" id="KW-1185">Reference proteome</keyword>
<evidence type="ECO:0000256" key="1">
    <source>
        <dbReference type="SAM" id="Phobius"/>
    </source>
</evidence>
<feature type="transmembrane region" description="Helical" evidence="1">
    <location>
        <begin position="165"/>
        <end position="182"/>
    </location>
</feature>
<dbReference type="InterPro" id="IPR021299">
    <property type="entry name" value="DUF2871"/>
</dbReference>